<name>A0A6P1MIN1_9FIRM</name>
<dbReference type="InterPro" id="IPR054500">
    <property type="entry name" value="Phage_fiber_rpt"/>
</dbReference>
<accession>A0A6P1MIN1</accession>
<dbReference type="AlphaFoldDB" id="A0A6P1MIN1"/>
<sequence length="361" mass="38536">MATNTKNYNLVKPAENELADINVLNKNMDVIDEQILPVNSLFSDDSKKALAAAQGKILNGKIGDLTTLTTEHKETLVQAINEAADGAGITVVTENQYKDMQKAGTVDANKLYGIVDSYDSSAGNVAISETLSAKLGLTAEKNVEKAIDAVDTKASQNAKSIAGIESSLLKKDGSVQMTGVLKTPGIPVGKTESEQIEFDGATICRTIDGVRIVVNAYLDTDGSWKRKKNGAASVVNISALELGYFVGDNGLANSVITWVPHSPLPITGGTLIGGLSVKDIITTQITQFFNANRQALFRNYLSEIDYGYMLINPTSTALHDLIRVGRYSVGEYKIYGEHNITVSTAAPSSALAEGCQHQVYA</sequence>
<protein>
    <submittedName>
        <fullName evidence="1">Uncharacterized protein</fullName>
    </submittedName>
</protein>
<reference evidence="1 2" key="1">
    <citation type="submission" date="2020-01" db="EMBL/GenBank/DDBJ databases">
        <title>Genomic analysis of Aminipila sp. CBA3637.</title>
        <authorList>
            <person name="Kim Y.B."/>
            <person name="Roh S.W."/>
        </authorList>
    </citation>
    <scope>NUCLEOTIDE SEQUENCE [LARGE SCALE GENOMIC DNA]</scope>
    <source>
        <strain evidence="1 2">CBA3637</strain>
    </source>
</reference>
<evidence type="ECO:0000313" key="2">
    <source>
        <dbReference type="Proteomes" id="UP000463883"/>
    </source>
</evidence>
<dbReference type="Pfam" id="PF22337">
    <property type="entry name" value="Phage_fiber_rpt"/>
    <property type="match status" value="1"/>
</dbReference>
<dbReference type="EMBL" id="CP047591">
    <property type="protein sequence ID" value="QHI71456.1"/>
    <property type="molecule type" value="Genomic_DNA"/>
</dbReference>
<dbReference type="KEGG" id="amic:Ami3637_02845"/>
<dbReference type="RefSeq" id="WP_162361231.1">
    <property type="nucleotide sequence ID" value="NZ_CP047591.1"/>
</dbReference>
<keyword evidence="2" id="KW-1185">Reference proteome</keyword>
<evidence type="ECO:0000313" key="1">
    <source>
        <dbReference type="EMBL" id="QHI71456.1"/>
    </source>
</evidence>
<gene>
    <name evidence="1" type="ORF">Ami3637_02845</name>
</gene>
<dbReference type="Proteomes" id="UP000463883">
    <property type="component" value="Chromosome"/>
</dbReference>
<proteinExistence type="predicted"/>
<organism evidence="1 2">
    <name type="scientific">Aminipila terrae</name>
    <dbReference type="NCBI Taxonomy" id="2697030"/>
    <lineage>
        <taxon>Bacteria</taxon>
        <taxon>Bacillati</taxon>
        <taxon>Bacillota</taxon>
        <taxon>Clostridia</taxon>
        <taxon>Peptostreptococcales</taxon>
        <taxon>Anaerovoracaceae</taxon>
        <taxon>Aminipila</taxon>
    </lineage>
</organism>